<feature type="compositionally biased region" description="Basic residues" evidence="1">
    <location>
        <begin position="41"/>
        <end position="138"/>
    </location>
</feature>
<name>A0AAN9U2S5_9HEMI</name>
<feature type="compositionally biased region" description="Basic and acidic residues" evidence="1">
    <location>
        <begin position="24"/>
        <end position="33"/>
    </location>
</feature>
<sequence length="364" mass="40290">MNQHRSAVQTAVQGAKIWNKLTSKQREPFEKLAEPLLKPGVVRKPRSGGPRRRRARASRSRSRVRRTTTAGRKRSATRRHRSATRPRSTTRRRSTSRRRSTTRRTTRPSASRGRKPVAARSTQRRSRSRSATRKRAITRQRAASATKRRTSATRRSRKTVMAASSTVASAGRKRASRKRSRSRSRARSAPAKRARRSTKARSTSRKRGRPAGTKGRQRRSKTVKLESFTSPAGCDVCPKPAVSADPKTTSAPTTTKGTESSTIAPANKSVLMSTSINEACNTSLGSCLQQQESHQSKMATDDPGSPAQFHMSNDKLVIGQDMDMNLSTQKRSAGAKKPARNRSVLSDEEVAAVDGQESAKRRRR</sequence>
<protein>
    <submittedName>
        <fullName evidence="2">Uncharacterized protein</fullName>
    </submittedName>
</protein>
<dbReference type="Proteomes" id="UP001367676">
    <property type="component" value="Unassembled WGS sequence"/>
</dbReference>
<organism evidence="2 3">
    <name type="scientific">Parthenolecanium corni</name>
    <dbReference type="NCBI Taxonomy" id="536013"/>
    <lineage>
        <taxon>Eukaryota</taxon>
        <taxon>Metazoa</taxon>
        <taxon>Ecdysozoa</taxon>
        <taxon>Arthropoda</taxon>
        <taxon>Hexapoda</taxon>
        <taxon>Insecta</taxon>
        <taxon>Pterygota</taxon>
        <taxon>Neoptera</taxon>
        <taxon>Paraneoptera</taxon>
        <taxon>Hemiptera</taxon>
        <taxon>Sternorrhyncha</taxon>
        <taxon>Coccoidea</taxon>
        <taxon>Coccidae</taxon>
        <taxon>Parthenolecanium</taxon>
    </lineage>
</organism>
<reference evidence="2 3" key="1">
    <citation type="submission" date="2024-03" db="EMBL/GenBank/DDBJ databases">
        <title>Adaptation during the transition from Ophiocordyceps entomopathogen to insect associate is accompanied by gene loss and intensified selection.</title>
        <authorList>
            <person name="Ward C.M."/>
            <person name="Onetto C.A."/>
            <person name="Borneman A.R."/>
        </authorList>
    </citation>
    <scope>NUCLEOTIDE SEQUENCE [LARGE SCALE GENOMIC DNA]</scope>
    <source>
        <strain evidence="2">AWRI1</strain>
        <tissue evidence="2">Single Adult Female</tissue>
    </source>
</reference>
<evidence type="ECO:0000313" key="3">
    <source>
        <dbReference type="Proteomes" id="UP001367676"/>
    </source>
</evidence>
<feature type="region of interest" description="Disordered" evidence="1">
    <location>
        <begin position="1"/>
        <end position="266"/>
    </location>
</feature>
<feature type="compositionally biased region" description="Low complexity" evidence="1">
    <location>
        <begin position="159"/>
        <end position="170"/>
    </location>
</feature>
<evidence type="ECO:0000313" key="2">
    <source>
        <dbReference type="EMBL" id="KAK7603563.1"/>
    </source>
</evidence>
<feature type="region of interest" description="Disordered" evidence="1">
    <location>
        <begin position="291"/>
        <end position="364"/>
    </location>
</feature>
<accession>A0AAN9U2S5</accession>
<proteinExistence type="predicted"/>
<comment type="caution">
    <text evidence="2">The sequence shown here is derived from an EMBL/GenBank/DDBJ whole genome shotgun (WGS) entry which is preliminary data.</text>
</comment>
<keyword evidence="3" id="KW-1185">Reference proteome</keyword>
<feature type="compositionally biased region" description="Basic residues" evidence="1">
    <location>
        <begin position="171"/>
        <end position="222"/>
    </location>
</feature>
<feature type="compositionally biased region" description="Polar residues" evidence="1">
    <location>
        <begin position="1"/>
        <end position="12"/>
    </location>
</feature>
<evidence type="ECO:0000256" key="1">
    <source>
        <dbReference type="SAM" id="MobiDB-lite"/>
    </source>
</evidence>
<gene>
    <name evidence="2" type="ORF">V9T40_003562</name>
</gene>
<dbReference type="EMBL" id="JBBCAQ010000006">
    <property type="protein sequence ID" value="KAK7603563.1"/>
    <property type="molecule type" value="Genomic_DNA"/>
</dbReference>
<feature type="compositionally biased region" description="Basic residues" evidence="1">
    <location>
        <begin position="146"/>
        <end position="158"/>
    </location>
</feature>
<feature type="compositionally biased region" description="Low complexity" evidence="1">
    <location>
        <begin position="243"/>
        <end position="258"/>
    </location>
</feature>
<dbReference type="AlphaFoldDB" id="A0AAN9U2S5"/>